<gene>
    <name evidence="1" type="ORF">NLI96_g2888</name>
</gene>
<proteinExistence type="predicted"/>
<comment type="caution">
    <text evidence="1">The sequence shown here is derived from an EMBL/GenBank/DDBJ whole genome shotgun (WGS) entry which is preliminary data.</text>
</comment>
<dbReference type="GO" id="GO:0008252">
    <property type="term" value="F:nucleotidase activity"/>
    <property type="evidence" value="ECO:0007669"/>
    <property type="project" value="TreeGrafter"/>
</dbReference>
<evidence type="ECO:0000313" key="1">
    <source>
        <dbReference type="EMBL" id="KAJ3488369.1"/>
    </source>
</evidence>
<reference evidence="1" key="1">
    <citation type="submission" date="2022-07" db="EMBL/GenBank/DDBJ databases">
        <title>Genome Sequence of Physisporinus lineatus.</title>
        <authorList>
            <person name="Buettner E."/>
        </authorList>
    </citation>
    <scope>NUCLEOTIDE SEQUENCE</scope>
    <source>
        <strain evidence="1">VT162</strain>
    </source>
</reference>
<dbReference type="NCBIfam" id="TIGR01509">
    <property type="entry name" value="HAD-SF-IA-v3"/>
    <property type="match status" value="1"/>
</dbReference>
<dbReference type="SFLD" id="SFLDG01129">
    <property type="entry name" value="C1.5:_HAD__Beta-PGM__Phosphata"/>
    <property type="match status" value="1"/>
</dbReference>
<protein>
    <recommendedName>
        <fullName evidence="3">Pyrimidine 5-nucleotidase</fullName>
    </recommendedName>
</protein>
<organism evidence="1 2">
    <name type="scientific">Meripilus lineatus</name>
    <dbReference type="NCBI Taxonomy" id="2056292"/>
    <lineage>
        <taxon>Eukaryota</taxon>
        <taxon>Fungi</taxon>
        <taxon>Dikarya</taxon>
        <taxon>Basidiomycota</taxon>
        <taxon>Agaricomycotina</taxon>
        <taxon>Agaricomycetes</taxon>
        <taxon>Polyporales</taxon>
        <taxon>Meripilaceae</taxon>
        <taxon>Meripilus</taxon>
    </lineage>
</organism>
<dbReference type="Pfam" id="PF00702">
    <property type="entry name" value="Hydrolase"/>
    <property type="match status" value="1"/>
</dbReference>
<keyword evidence="2" id="KW-1185">Reference proteome</keyword>
<dbReference type="InterPro" id="IPR052791">
    <property type="entry name" value="SSM1_domain"/>
</dbReference>
<dbReference type="Gene3D" id="1.10.150.450">
    <property type="match status" value="1"/>
</dbReference>
<dbReference type="SUPFAM" id="SSF56784">
    <property type="entry name" value="HAD-like"/>
    <property type="match status" value="1"/>
</dbReference>
<dbReference type="PANTHER" id="PTHR47438:SF1">
    <property type="entry name" value="PHOSPHATE METABOLISM PROTEIN 8-RELATED"/>
    <property type="match status" value="1"/>
</dbReference>
<evidence type="ECO:0000313" key="2">
    <source>
        <dbReference type="Proteomes" id="UP001212997"/>
    </source>
</evidence>
<dbReference type="AlphaFoldDB" id="A0AAD5VDC4"/>
<sequence length="256" mass="29307">MTIDTLAASSVTLPPDDRYVIWLDIDNTLYSASSKISQAMGQRIHAYFVTLGWSDEEASEMHHKYYKQYGLALRGLVRHHNVDPLDFDLKCDGSLPLEEMIKPDPGLRSLLESIDRRKARVWALTNAYRTHAERVLRILQVDDLVEGLVFCDYSEPNFTCKPETEFFHNAMKRAGISDPSKCFFVDDSKTNVEAARNLGWGRCVYFCEYGMQVVEGGKVKELQGDEKELPNGIKIVSRLEELRDIWSDVFKEDVSE</sequence>
<dbReference type="InterPro" id="IPR023214">
    <property type="entry name" value="HAD_sf"/>
</dbReference>
<dbReference type="NCBIfam" id="TIGR01993">
    <property type="entry name" value="Pyr-5-nucltdase"/>
    <property type="match status" value="1"/>
</dbReference>
<dbReference type="GO" id="GO:0009166">
    <property type="term" value="P:nucleotide catabolic process"/>
    <property type="evidence" value="ECO:0007669"/>
    <property type="project" value="TreeGrafter"/>
</dbReference>
<dbReference type="EMBL" id="JANAWD010000068">
    <property type="protein sequence ID" value="KAJ3488369.1"/>
    <property type="molecule type" value="Genomic_DNA"/>
</dbReference>
<dbReference type="PANTHER" id="PTHR47438">
    <property type="entry name" value="PHOSPHATE METABOLISM PROTEIN 8-RELATED"/>
    <property type="match status" value="1"/>
</dbReference>
<dbReference type="InterPro" id="IPR036412">
    <property type="entry name" value="HAD-like_sf"/>
</dbReference>
<dbReference type="GO" id="GO:0006206">
    <property type="term" value="P:pyrimidine nucleobase metabolic process"/>
    <property type="evidence" value="ECO:0007669"/>
    <property type="project" value="TreeGrafter"/>
</dbReference>
<name>A0AAD5VDC4_9APHY</name>
<dbReference type="Proteomes" id="UP001212997">
    <property type="component" value="Unassembled WGS sequence"/>
</dbReference>
<evidence type="ECO:0008006" key="3">
    <source>
        <dbReference type="Google" id="ProtNLM"/>
    </source>
</evidence>
<dbReference type="SFLD" id="SFLDG01132">
    <property type="entry name" value="C1.5.3:_5'-Nucleotidase_Like"/>
    <property type="match status" value="1"/>
</dbReference>
<dbReference type="InterPro" id="IPR010237">
    <property type="entry name" value="Pyr-5-nucltdase"/>
</dbReference>
<dbReference type="SFLD" id="SFLDS00003">
    <property type="entry name" value="Haloacid_Dehalogenase"/>
    <property type="match status" value="1"/>
</dbReference>
<accession>A0AAD5VDC4</accession>
<dbReference type="Gene3D" id="3.40.50.1000">
    <property type="entry name" value="HAD superfamily/HAD-like"/>
    <property type="match status" value="1"/>
</dbReference>
<dbReference type="InterPro" id="IPR006439">
    <property type="entry name" value="HAD-SF_hydro_IA"/>
</dbReference>